<protein>
    <submittedName>
        <fullName evidence="2">Uncharacterized protein</fullName>
    </submittedName>
</protein>
<proteinExistence type="predicted"/>
<keyword evidence="3" id="KW-1185">Reference proteome</keyword>
<evidence type="ECO:0000313" key="3">
    <source>
        <dbReference type="Proteomes" id="UP000186601"/>
    </source>
</evidence>
<comment type="caution">
    <text evidence="2">The sequence shown here is derived from an EMBL/GenBank/DDBJ whole genome shotgun (WGS) entry which is preliminary data.</text>
</comment>
<sequence>MSFTSASSRTESDSGHPGSFDDAAAICPDTPFSRISQAAEITNEDFPLSSTSELKGAVTILEIMRTEDLHNVCASLISQIPSSQISQDQNLHDRIYQASNTITTFLDTLLRSRMDSEHLIEEFPDGLCELRARFHAYMRPHNQSHALIFQFK</sequence>
<dbReference type="Proteomes" id="UP000186601">
    <property type="component" value="Unassembled WGS sequence"/>
</dbReference>
<feature type="region of interest" description="Disordered" evidence="1">
    <location>
        <begin position="1"/>
        <end position="23"/>
    </location>
</feature>
<reference evidence="2 3" key="1">
    <citation type="submission" date="2018-02" db="EMBL/GenBank/DDBJ databases">
        <title>Genome sequence of the basidiomycete white-rot fungus Phlebia centrifuga.</title>
        <authorList>
            <person name="Granchi Z."/>
            <person name="Peng M."/>
            <person name="de Vries R.P."/>
            <person name="Hilden K."/>
            <person name="Makela M.R."/>
            <person name="Grigoriev I."/>
            <person name="Riley R."/>
        </authorList>
    </citation>
    <scope>NUCLEOTIDE SEQUENCE [LARGE SCALE GENOMIC DNA]</scope>
    <source>
        <strain evidence="2 3">FBCC195</strain>
    </source>
</reference>
<accession>A0A2R6P5J0</accession>
<evidence type="ECO:0000256" key="1">
    <source>
        <dbReference type="SAM" id="MobiDB-lite"/>
    </source>
</evidence>
<evidence type="ECO:0000313" key="2">
    <source>
        <dbReference type="EMBL" id="PSR85853.1"/>
    </source>
</evidence>
<organism evidence="2 3">
    <name type="scientific">Hermanssonia centrifuga</name>
    <dbReference type="NCBI Taxonomy" id="98765"/>
    <lineage>
        <taxon>Eukaryota</taxon>
        <taxon>Fungi</taxon>
        <taxon>Dikarya</taxon>
        <taxon>Basidiomycota</taxon>
        <taxon>Agaricomycotina</taxon>
        <taxon>Agaricomycetes</taxon>
        <taxon>Polyporales</taxon>
        <taxon>Meruliaceae</taxon>
        <taxon>Hermanssonia</taxon>
    </lineage>
</organism>
<gene>
    <name evidence="2" type="ORF">PHLCEN_2v5329</name>
</gene>
<name>A0A2R6P5J0_9APHY</name>
<dbReference type="AlphaFoldDB" id="A0A2R6P5J0"/>
<dbReference type="EMBL" id="MLYV02000523">
    <property type="protein sequence ID" value="PSR85853.1"/>
    <property type="molecule type" value="Genomic_DNA"/>
</dbReference>